<dbReference type="STRING" id="157733.AB986_02015"/>
<feature type="transmembrane region" description="Helical" evidence="1">
    <location>
        <begin position="74"/>
        <end position="91"/>
    </location>
</feature>
<dbReference type="OrthoDB" id="2967323at2"/>
<evidence type="ECO:0000313" key="2">
    <source>
        <dbReference type="EMBL" id="KMM38124.1"/>
    </source>
</evidence>
<dbReference type="Proteomes" id="UP000035996">
    <property type="component" value="Unassembled WGS sequence"/>
</dbReference>
<reference evidence="2" key="1">
    <citation type="submission" date="2015-06" db="EMBL/GenBank/DDBJ databases">
        <authorList>
            <person name="Liu B."/>
            <person name="Wang J."/>
            <person name="Zhu Y."/>
            <person name="Liu G."/>
            <person name="Chen Q."/>
            <person name="Zheng C."/>
            <person name="Che J."/>
            <person name="Ge C."/>
            <person name="Shi H."/>
            <person name="Pan Z."/>
            <person name="Liu X."/>
        </authorList>
    </citation>
    <scope>NUCLEOTIDE SEQUENCE [LARGE SCALE GENOMIC DNA]</scope>
    <source>
        <strain evidence="2">DSM 16346</strain>
    </source>
</reference>
<organism evidence="2 3">
    <name type="scientific">Guptibacillus hwajinpoensis</name>
    <dbReference type="NCBI Taxonomy" id="208199"/>
    <lineage>
        <taxon>Bacteria</taxon>
        <taxon>Bacillati</taxon>
        <taxon>Bacillota</taxon>
        <taxon>Bacilli</taxon>
        <taxon>Bacillales</taxon>
        <taxon>Guptibacillaceae</taxon>
        <taxon>Guptibacillus</taxon>
    </lineage>
</organism>
<evidence type="ECO:0000256" key="1">
    <source>
        <dbReference type="SAM" id="Phobius"/>
    </source>
</evidence>
<gene>
    <name evidence="2" type="ORF">AB986_02015</name>
</gene>
<dbReference type="RefSeq" id="WP_048309207.1">
    <property type="nucleotide sequence ID" value="NZ_CP119526.1"/>
</dbReference>
<keyword evidence="1" id="KW-0812">Transmembrane</keyword>
<comment type="caution">
    <text evidence="2">The sequence shown here is derived from an EMBL/GenBank/DDBJ whole genome shotgun (WGS) entry which is preliminary data.</text>
</comment>
<accession>A0A0J6D1H4</accession>
<feature type="transmembrane region" description="Helical" evidence="1">
    <location>
        <begin position="35"/>
        <end position="53"/>
    </location>
</feature>
<feature type="transmembrane region" description="Helical" evidence="1">
    <location>
        <begin position="97"/>
        <end position="118"/>
    </location>
</feature>
<proteinExistence type="predicted"/>
<dbReference type="AlphaFoldDB" id="A0A0J6D1H4"/>
<protein>
    <submittedName>
        <fullName evidence="2">Uncharacterized protein</fullName>
    </submittedName>
</protein>
<name>A0A0J6D1H4_9BACL</name>
<evidence type="ECO:0000313" key="3">
    <source>
        <dbReference type="Proteomes" id="UP000035996"/>
    </source>
</evidence>
<keyword evidence="1" id="KW-1133">Transmembrane helix</keyword>
<keyword evidence="1" id="KW-0472">Membrane</keyword>
<dbReference type="EMBL" id="LELK01000001">
    <property type="protein sequence ID" value="KMM38124.1"/>
    <property type="molecule type" value="Genomic_DNA"/>
</dbReference>
<keyword evidence="3" id="KW-1185">Reference proteome</keyword>
<sequence>MIRLFRLLGVFCFLYLAESNLSLNSITFTDMMLNSGQYGLGAVCFLVGFLLVARIIREHVEGIVSWSFQNNVHLRIFIIEVTLLTGVYWILFQTNKWLSLASLVMAIIYGGLSADISAAKAMKRFRRSNET</sequence>